<reference evidence="2" key="1">
    <citation type="submission" date="2016-06" db="EMBL/GenBank/DDBJ databases">
        <title>Complete genome sequence of Actinoalloteichus fjordicus DSM 46855 (=ADI127-17), type strain of the new species Actinoalloteichus fjordicus.</title>
        <authorList>
            <person name="Ruckert C."/>
            <person name="Nouioui I."/>
            <person name="Willmese J."/>
            <person name="van Wezel G."/>
            <person name="Klenk H.-P."/>
            <person name="Kalinowski J."/>
            <person name="Zotchev S.B."/>
        </authorList>
    </citation>
    <scope>NUCLEOTIDE SEQUENCE [LARGE SCALE GENOMIC DNA]</scope>
    <source>
        <strain evidence="2">ADI127-7</strain>
    </source>
</reference>
<dbReference type="EMBL" id="CP016076">
    <property type="protein sequence ID" value="APU17261.1"/>
    <property type="molecule type" value="Genomic_DNA"/>
</dbReference>
<dbReference type="KEGG" id="acad:UA74_26280"/>
<gene>
    <name evidence="1" type="ORF">UA74_26280</name>
</gene>
<dbReference type="Proteomes" id="UP000185511">
    <property type="component" value="Chromosome"/>
</dbReference>
<proteinExistence type="predicted"/>
<dbReference type="Pfam" id="PF19599">
    <property type="entry name" value="DUF6104"/>
    <property type="match status" value="1"/>
</dbReference>
<organism evidence="1 2">
    <name type="scientific">Actinoalloteichus fjordicus</name>
    <dbReference type="NCBI Taxonomy" id="1612552"/>
    <lineage>
        <taxon>Bacteria</taxon>
        <taxon>Bacillati</taxon>
        <taxon>Actinomycetota</taxon>
        <taxon>Actinomycetes</taxon>
        <taxon>Pseudonocardiales</taxon>
        <taxon>Pseudonocardiaceae</taxon>
        <taxon>Actinoalloteichus</taxon>
    </lineage>
</organism>
<keyword evidence="2" id="KW-1185">Reference proteome</keyword>
<name>A0AAC9LH73_9PSEU</name>
<protein>
    <submittedName>
        <fullName evidence="1">Uncharacterized protein</fullName>
    </submittedName>
</protein>
<dbReference type="InterPro" id="IPR046086">
    <property type="entry name" value="DUF6104"/>
</dbReference>
<evidence type="ECO:0000313" key="2">
    <source>
        <dbReference type="Proteomes" id="UP000185511"/>
    </source>
</evidence>
<accession>A0AAC9LH73</accession>
<evidence type="ECO:0000313" key="1">
    <source>
        <dbReference type="EMBL" id="APU17261.1"/>
    </source>
</evidence>
<dbReference type="AlphaFoldDB" id="A0AAC9LH73"/>
<sequence>MTASPVDESPDHGAVRLSGGCGGSGRLRLRRSARPLCYAAEPIPRIPHPLPEAALYFTDRGIEELEERRGDESVTLSWLADRLRAFVDGNPEFEDAVERLATYLARDDSDDED</sequence>